<evidence type="ECO:0000256" key="1">
    <source>
        <dbReference type="ARBA" id="ARBA00004123"/>
    </source>
</evidence>
<accession>A0AAD2EG53</accession>
<feature type="region of interest" description="Disordered" evidence="9">
    <location>
        <begin position="235"/>
        <end position="261"/>
    </location>
</feature>
<dbReference type="InterPro" id="IPR001789">
    <property type="entry name" value="Sig_transdc_resp-reg_receiver"/>
</dbReference>
<name>A0AAD2EG53_9LAMI</name>
<keyword evidence="5" id="KW-0010">Activator</keyword>
<keyword evidence="6" id="KW-0804">Transcription</keyword>
<evidence type="ECO:0000313" key="12">
    <source>
        <dbReference type="EMBL" id="CAI9786790.1"/>
    </source>
</evidence>
<dbReference type="NCBIfam" id="TIGR01557">
    <property type="entry name" value="myb_SHAQKYF"/>
    <property type="match status" value="1"/>
</dbReference>
<dbReference type="AlphaFoldDB" id="A0AAD2EG53"/>
<comment type="caution">
    <text evidence="8">Lacks conserved residue(s) required for the propagation of feature annotation.</text>
</comment>
<keyword evidence="13" id="KW-1185">Reference proteome</keyword>
<dbReference type="GO" id="GO:0000160">
    <property type="term" value="P:phosphorelay signal transduction system"/>
    <property type="evidence" value="ECO:0007669"/>
    <property type="project" value="UniProtKB-KW"/>
</dbReference>
<evidence type="ECO:0000256" key="4">
    <source>
        <dbReference type="ARBA" id="ARBA00023015"/>
    </source>
</evidence>
<dbReference type="InterPro" id="IPR017930">
    <property type="entry name" value="Myb_dom"/>
</dbReference>
<feature type="compositionally biased region" description="Basic residues" evidence="9">
    <location>
        <begin position="235"/>
        <end position="249"/>
    </location>
</feature>
<dbReference type="Gene3D" id="1.10.10.60">
    <property type="entry name" value="Homeodomain-like"/>
    <property type="match status" value="1"/>
</dbReference>
<evidence type="ECO:0000313" key="13">
    <source>
        <dbReference type="Proteomes" id="UP000834106"/>
    </source>
</evidence>
<evidence type="ECO:0000256" key="8">
    <source>
        <dbReference type="PROSITE-ProRule" id="PRU00169"/>
    </source>
</evidence>
<keyword evidence="3" id="KW-0902">Two-component regulatory system</keyword>
<dbReference type="Gene3D" id="3.40.50.2300">
    <property type="match status" value="1"/>
</dbReference>
<dbReference type="GO" id="GO:0005634">
    <property type="term" value="C:nucleus"/>
    <property type="evidence" value="ECO:0007669"/>
    <property type="project" value="UniProtKB-SubCell"/>
</dbReference>
<dbReference type="EMBL" id="OU503058">
    <property type="protein sequence ID" value="CAI9786790.1"/>
    <property type="molecule type" value="Genomic_DNA"/>
</dbReference>
<evidence type="ECO:0000256" key="2">
    <source>
        <dbReference type="ARBA" id="ARBA00022553"/>
    </source>
</evidence>
<evidence type="ECO:0000256" key="7">
    <source>
        <dbReference type="ARBA" id="ARBA00023242"/>
    </source>
</evidence>
<feature type="domain" description="Response regulatory" evidence="10">
    <location>
        <begin position="12"/>
        <end position="126"/>
    </location>
</feature>
<gene>
    <name evidence="12" type="ORF">FPE_LOCUS34220</name>
</gene>
<dbReference type="InterPro" id="IPR009057">
    <property type="entry name" value="Homeodomain-like_sf"/>
</dbReference>
<evidence type="ECO:0000256" key="5">
    <source>
        <dbReference type="ARBA" id="ARBA00023159"/>
    </source>
</evidence>
<dbReference type="PROSITE" id="PS51294">
    <property type="entry name" value="HTH_MYB"/>
    <property type="match status" value="1"/>
</dbReference>
<feature type="domain" description="HTH myb-type" evidence="11">
    <location>
        <begin position="188"/>
        <end position="239"/>
    </location>
</feature>
<keyword evidence="2" id="KW-0597">Phosphoprotein</keyword>
<dbReference type="FunFam" id="1.10.10.60:FF:000007">
    <property type="entry name" value="Two-component response regulator"/>
    <property type="match status" value="1"/>
</dbReference>
<dbReference type="Proteomes" id="UP000834106">
    <property type="component" value="Chromosome 23"/>
</dbReference>
<evidence type="ECO:0000256" key="9">
    <source>
        <dbReference type="SAM" id="MobiDB-lite"/>
    </source>
</evidence>
<comment type="subcellular location">
    <subcellularLocation>
        <location evidence="1">Nucleus</location>
    </subcellularLocation>
</comment>
<dbReference type="PANTHER" id="PTHR43874">
    <property type="entry name" value="TWO-COMPONENT RESPONSE REGULATOR"/>
    <property type="match status" value="1"/>
</dbReference>
<dbReference type="PANTHER" id="PTHR43874:SF87">
    <property type="entry name" value="HTH MYB-TYPE DOMAIN-CONTAINING PROTEIN"/>
    <property type="match status" value="1"/>
</dbReference>
<proteinExistence type="predicted"/>
<sequence length="377" mass="43480">MTSYSSRTQEVHVLLVERDTNHLSSTMQLLEFFSYKAECVDHASAALSMLSNGKAQFEIVMATINSPDTSTFKLLQEAVKMDLLVILMYDYDDDMMARSALEQGAFLFLPKPIKMEYVKYLWQHVWREKTWKIKEKEQIGEVPVFNRMSNGFGVEDQIPLENIMSDDDDVAENGSKSRKKVRKIWTEWTQELHDKFVDAIIELGEGRCYPKEILELMNVPGLTRLQVASHLQKCRKGNWRPSKERKRRNSNIEASPEIKATNTERKNFGSMPVLTKHFEQHNLQTNENSEKIQDPQIYSPTNNNVFDYHPQVESQKNLSGFTFSQDNVEAPYMEQDGVNLLTVPGAFMPNEPFMFDFNSVTCGDLHAFDIDRPNEPG</sequence>
<protein>
    <submittedName>
        <fullName evidence="12">Uncharacterized protein</fullName>
    </submittedName>
</protein>
<organism evidence="12 13">
    <name type="scientific">Fraxinus pennsylvanica</name>
    <dbReference type="NCBI Taxonomy" id="56036"/>
    <lineage>
        <taxon>Eukaryota</taxon>
        <taxon>Viridiplantae</taxon>
        <taxon>Streptophyta</taxon>
        <taxon>Embryophyta</taxon>
        <taxon>Tracheophyta</taxon>
        <taxon>Spermatophyta</taxon>
        <taxon>Magnoliopsida</taxon>
        <taxon>eudicotyledons</taxon>
        <taxon>Gunneridae</taxon>
        <taxon>Pentapetalae</taxon>
        <taxon>asterids</taxon>
        <taxon>lamiids</taxon>
        <taxon>Lamiales</taxon>
        <taxon>Oleaceae</taxon>
        <taxon>Oleeae</taxon>
        <taxon>Fraxinus</taxon>
    </lineage>
</organism>
<dbReference type="PROSITE" id="PS50110">
    <property type="entry name" value="RESPONSE_REGULATORY"/>
    <property type="match status" value="1"/>
</dbReference>
<keyword evidence="4" id="KW-0805">Transcription regulation</keyword>
<evidence type="ECO:0000259" key="11">
    <source>
        <dbReference type="PROSITE" id="PS51294"/>
    </source>
</evidence>
<dbReference type="Pfam" id="PF00249">
    <property type="entry name" value="Myb_DNA-binding"/>
    <property type="match status" value="1"/>
</dbReference>
<dbReference type="InterPro" id="IPR011006">
    <property type="entry name" value="CheY-like_superfamily"/>
</dbReference>
<keyword evidence="7" id="KW-0539">Nucleus</keyword>
<dbReference type="GO" id="GO:0003677">
    <property type="term" value="F:DNA binding"/>
    <property type="evidence" value="ECO:0007669"/>
    <property type="project" value="InterPro"/>
</dbReference>
<dbReference type="GO" id="GO:0009736">
    <property type="term" value="P:cytokinin-activated signaling pathway"/>
    <property type="evidence" value="ECO:0007669"/>
    <property type="project" value="InterPro"/>
</dbReference>
<evidence type="ECO:0000256" key="3">
    <source>
        <dbReference type="ARBA" id="ARBA00023012"/>
    </source>
</evidence>
<dbReference type="InterPro" id="IPR006447">
    <property type="entry name" value="Myb_dom_plants"/>
</dbReference>
<dbReference type="SUPFAM" id="SSF52172">
    <property type="entry name" value="CheY-like"/>
    <property type="match status" value="1"/>
</dbReference>
<dbReference type="InterPro" id="IPR045279">
    <property type="entry name" value="ARR-like"/>
</dbReference>
<evidence type="ECO:0000256" key="6">
    <source>
        <dbReference type="ARBA" id="ARBA00023163"/>
    </source>
</evidence>
<reference evidence="12" key="1">
    <citation type="submission" date="2023-05" db="EMBL/GenBank/DDBJ databases">
        <authorList>
            <person name="Huff M."/>
        </authorList>
    </citation>
    <scope>NUCLEOTIDE SEQUENCE</scope>
</reference>
<dbReference type="SUPFAM" id="SSF46689">
    <property type="entry name" value="Homeodomain-like"/>
    <property type="match status" value="1"/>
</dbReference>
<evidence type="ECO:0000259" key="10">
    <source>
        <dbReference type="PROSITE" id="PS50110"/>
    </source>
</evidence>
<dbReference type="InterPro" id="IPR001005">
    <property type="entry name" value="SANT/Myb"/>
</dbReference>